<organism evidence="4 5">
    <name type="scientific">Pneumocystis wakefieldiae</name>
    <dbReference type="NCBI Taxonomy" id="38082"/>
    <lineage>
        <taxon>Eukaryota</taxon>
        <taxon>Fungi</taxon>
        <taxon>Dikarya</taxon>
        <taxon>Ascomycota</taxon>
        <taxon>Taphrinomycotina</taxon>
        <taxon>Pneumocystomycetes</taxon>
        <taxon>Pneumocystaceae</taxon>
        <taxon>Pneumocystis</taxon>
    </lineage>
</organism>
<gene>
    <name evidence="4" type="ORF">MERGE_001149</name>
</gene>
<reference evidence="4" key="1">
    <citation type="submission" date="2020-06" db="EMBL/GenBank/DDBJ databases">
        <title>Genomes of multiple members of Pneumocystis genus reveal paths to human pathogen Pneumocystis jirovecii.</title>
        <authorList>
            <person name="Cisse O.H."/>
            <person name="Ma L."/>
            <person name="Dekker J."/>
            <person name="Khil P."/>
            <person name="Jo J."/>
            <person name="Brenchley J."/>
            <person name="Blair R."/>
            <person name="Pahar B."/>
            <person name="Chabe M."/>
            <person name="Van Rompay K.A."/>
            <person name="Keesler R."/>
            <person name="Sukura A."/>
            <person name="Hirsch V."/>
            <person name="Kutty G."/>
            <person name="Liu Y."/>
            <person name="Peng L."/>
            <person name="Chen J."/>
            <person name="Song J."/>
            <person name="Weissenbacher-Lang C."/>
            <person name="Xu J."/>
            <person name="Upham N.S."/>
            <person name="Stajich J.E."/>
            <person name="Cuomo C.A."/>
            <person name="Cushion M.T."/>
            <person name="Kovacs J.A."/>
        </authorList>
    </citation>
    <scope>NUCLEOTIDE SEQUENCE</scope>
    <source>
        <strain evidence="4">2A</strain>
    </source>
</reference>
<protein>
    <recommendedName>
        <fullName evidence="3">RAI1-like domain-containing protein</fullName>
    </recommendedName>
</protein>
<evidence type="ECO:0000259" key="3">
    <source>
        <dbReference type="Pfam" id="PF08652"/>
    </source>
</evidence>
<dbReference type="Pfam" id="PF07065">
    <property type="entry name" value="D123"/>
    <property type="match status" value="1"/>
</dbReference>
<sequence length="666" mass="76726">MANVLMIILIINPLERLKGYVPVFKQPVELFCFSYDERPLGADLSSGFDKRIERDETINEHLDGLLLSLCEYERQHGFQRTFVDILTWRGILTRFLCTPFDRRTAWAVNIVRFQIHYFLSYYVTDNLQNTIFIEDHLETPVLPTEQEARMQFWGYKFETLSTLPDTWDNCSRDQIEQRNDVIVNNHIQYCSVVRTSLDKTTIVMGGEVDCAWDAKPDPPENPVPYYVELKTTRSLTTPSARKTFELHKLLKFWAQSFLLGVPRIIVGFRTDDGHLESIEEYKTQSIPSKTSAFNGNLALAWMSQLLHFLKQKIPDQEGVWRLRYTQNSDTLQLYKIEQNGYGFLHPAFISWRKLDIHKVNHPTALHPTLLEKAFKPSYTMDQSLADAPLSNFPPLSHACILHCSFSAWYPLYRSITPKTRVIKPLPPTFIAYLSQDSIILPHRSSDKDSVNSSLDESSDSTMDEADNPVTAFQALDDQITHTIESLNGAVFPKLNWSSPKDAAWITPSRNLRCTCASDIYLLFKSSDFIAHDLFHAFDDCIPSADVHVEYELVLKQWFTVIPSMEFRCFVKQRCLIGISQRDLKTLSLLFSWDELLSNSLPFSNDSPQLRLVDVDSQSWGPSQFASQRLSEDILDADASDFDIEKYIEKLQDMNITTNANNRIMTK</sequence>
<name>A0A899G1X4_9ASCO</name>
<dbReference type="InterPro" id="IPR013961">
    <property type="entry name" value="RAI1"/>
</dbReference>
<dbReference type="GO" id="GO:0005737">
    <property type="term" value="C:cytoplasm"/>
    <property type="evidence" value="ECO:0007669"/>
    <property type="project" value="TreeGrafter"/>
</dbReference>
<evidence type="ECO:0000313" key="4">
    <source>
        <dbReference type="EMBL" id="QSL66763.1"/>
    </source>
</evidence>
<dbReference type="InterPro" id="IPR009772">
    <property type="entry name" value="CDC123"/>
</dbReference>
<evidence type="ECO:0000313" key="5">
    <source>
        <dbReference type="Proteomes" id="UP000663699"/>
    </source>
</evidence>
<dbReference type="PANTHER" id="PTHR15323">
    <property type="entry name" value="D123 PROTEIN"/>
    <property type="match status" value="1"/>
</dbReference>
<dbReference type="Pfam" id="PF08652">
    <property type="entry name" value="RAI1"/>
    <property type="match status" value="1"/>
</dbReference>
<dbReference type="OrthoDB" id="5853397at2759"/>
<dbReference type="AlphaFoldDB" id="A0A899G1X4"/>
<keyword evidence="5" id="KW-1185">Reference proteome</keyword>
<dbReference type="Proteomes" id="UP000663699">
    <property type="component" value="Chromosome 14"/>
</dbReference>
<accession>A0A899G1X4</accession>
<evidence type="ECO:0000256" key="2">
    <source>
        <dbReference type="SAM" id="MobiDB-lite"/>
    </source>
</evidence>
<evidence type="ECO:0000256" key="1">
    <source>
        <dbReference type="ARBA" id="ARBA00011047"/>
    </source>
</evidence>
<feature type="domain" description="RAI1-like" evidence="3">
    <location>
        <begin position="38"/>
        <end position="348"/>
    </location>
</feature>
<proteinExistence type="inferred from homology"/>
<comment type="similarity">
    <text evidence="1">Belongs to the CDC123 family.</text>
</comment>
<dbReference type="PANTHER" id="PTHR15323:SF6">
    <property type="entry name" value="CELL DIVISION CYCLE PROTEIN 123 HOMOLOG"/>
    <property type="match status" value="1"/>
</dbReference>
<feature type="region of interest" description="Disordered" evidence="2">
    <location>
        <begin position="444"/>
        <end position="463"/>
    </location>
</feature>
<dbReference type="EMBL" id="CP054545">
    <property type="protein sequence ID" value="QSL66763.1"/>
    <property type="molecule type" value="Genomic_DNA"/>
</dbReference>